<evidence type="ECO:0000313" key="9">
    <source>
        <dbReference type="EMBL" id="GAL34295.1"/>
    </source>
</evidence>
<dbReference type="InterPro" id="IPR038770">
    <property type="entry name" value="Na+/solute_symporter_sf"/>
</dbReference>
<evidence type="ECO:0000259" key="8">
    <source>
        <dbReference type="Pfam" id="PF00999"/>
    </source>
</evidence>
<reference evidence="9 10" key="2">
    <citation type="submission" date="2014-09" db="EMBL/GenBank/DDBJ databases">
        <authorList>
            <consortium name="NBRP consortium"/>
            <person name="Sawabe T."/>
            <person name="Meirelles P."/>
            <person name="Nakanishi M."/>
            <person name="Sayaka M."/>
            <person name="Hattori M."/>
            <person name="Ohkuma M."/>
        </authorList>
    </citation>
    <scope>NUCLEOTIDE SEQUENCE [LARGE SCALE GENOMIC DNA]</scope>
    <source>
        <strain evidence="9 10">JCM 19240</strain>
    </source>
</reference>
<evidence type="ECO:0000256" key="6">
    <source>
        <dbReference type="ARBA" id="ARBA00023136"/>
    </source>
</evidence>
<dbReference type="InterPro" id="IPR006153">
    <property type="entry name" value="Cation/H_exchanger_TM"/>
</dbReference>
<protein>
    <submittedName>
        <fullName evidence="9">Glutathione-regulated potassium-efflux system protein KefC</fullName>
    </submittedName>
</protein>
<evidence type="ECO:0000256" key="4">
    <source>
        <dbReference type="ARBA" id="ARBA00022989"/>
    </source>
</evidence>
<keyword evidence="3 7" id="KW-0812">Transmembrane</keyword>
<feature type="transmembrane region" description="Helical" evidence="7">
    <location>
        <begin position="6"/>
        <end position="23"/>
    </location>
</feature>
<dbReference type="AlphaFoldDB" id="A0A090T2R5"/>
<dbReference type="EMBL" id="BBMT01000004">
    <property type="protein sequence ID" value="GAL34295.1"/>
    <property type="molecule type" value="Genomic_DNA"/>
</dbReference>
<accession>A0A090T2R5</accession>
<evidence type="ECO:0000256" key="3">
    <source>
        <dbReference type="ARBA" id="ARBA00022692"/>
    </source>
</evidence>
<dbReference type="GO" id="GO:0005886">
    <property type="term" value="C:plasma membrane"/>
    <property type="evidence" value="ECO:0007669"/>
    <property type="project" value="TreeGrafter"/>
</dbReference>
<evidence type="ECO:0000256" key="1">
    <source>
        <dbReference type="ARBA" id="ARBA00004141"/>
    </source>
</evidence>
<evidence type="ECO:0000256" key="7">
    <source>
        <dbReference type="SAM" id="Phobius"/>
    </source>
</evidence>
<feature type="transmembrane region" description="Helical" evidence="7">
    <location>
        <begin position="30"/>
        <end position="47"/>
    </location>
</feature>
<dbReference type="Pfam" id="PF00999">
    <property type="entry name" value="Na_H_Exchanger"/>
    <property type="match status" value="1"/>
</dbReference>
<comment type="caution">
    <text evidence="9">The sequence shown here is derived from an EMBL/GenBank/DDBJ whole genome shotgun (WGS) entry which is preliminary data.</text>
</comment>
<sequence length="87" mass="9218">MTEYFLQAFVYLIAAVIAVPIAKRLGLGSVLGYLIAGVVIGPIIGLVGEETTAIQHFAEFGVVMMLFLVGLELEPKCFGGCDTNLLA</sequence>
<dbReference type="PANTHER" id="PTHR46157">
    <property type="entry name" value="K(+) EFFLUX ANTIPORTER 3, CHLOROPLASTIC"/>
    <property type="match status" value="1"/>
</dbReference>
<dbReference type="GO" id="GO:1902600">
    <property type="term" value="P:proton transmembrane transport"/>
    <property type="evidence" value="ECO:0007669"/>
    <property type="project" value="InterPro"/>
</dbReference>
<keyword evidence="10" id="KW-1185">Reference proteome</keyword>
<dbReference type="GO" id="GO:0015297">
    <property type="term" value="F:antiporter activity"/>
    <property type="evidence" value="ECO:0007669"/>
    <property type="project" value="UniProtKB-KW"/>
</dbReference>
<keyword evidence="6 7" id="KW-0472">Membrane</keyword>
<gene>
    <name evidence="9" type="ORF">JCM19240_1203</name>
</gene>
<keyword evidence="4 7" id="KW-1133">Transmembrane helix</keyword>
<keyword evidence="2" id="KW-0050">Antiport</keyword>
<name>A0A090T2R5_9VIBR</name>
<reference evidence="9 10" key="1">
    <citation type="submission" date="2014-09" db="EMBL/GenBank/DDBJ databases">
        <title>Vibrio maritimus JCM 19240. (C210) whole genome shotgun sequence.</title>
        <authorList>
            <person name="Sawabe T."/>
            <person name="Meirelles P."/>
            <person name="Nakanishi M."/>
            <person name="Sayaka M."/>
            <person name="Hattori M."/>
            <person name="Ohkuma M."/>
        </authorList>
    </citation>
    <scope>NUCLEOTIDE SEQUENCE [LARGE SCALE GENOMIC DNA]</scope>
    <source>
        <strain evidence="9 10">JCM 19240</strain>
    </source>
</reference>
<organism evidence="9 10">
    <name type="scientific">Vibrio maritimus</name>
    <dbReference type="NCBI Taxonomy" id="990268"/>
    <lineage>
        <taxon>Bacteria</taxon>
        <taxon>Pseudomonadati</taxon>
        <taxon>Pseudomonadota</taxon>
        <taxon>Gammaproteobacteria</taxon>
        <taxon>Vibrionales</taxon>
        <taxon>Vibrionaceae</taxon>
        <taxon>Vibrio</taxon>
    </lineage>
</organism>
<evidence type="ECO:0000313" key="10">
    <source>
        <dbReference type="Proteomes" id="UP000029224"/>
    </source>
</evidence>
<evidence type="ECO:0000256" key="2">
    <source>
        <dbReference type="ARBA" id="ARBA00022449"/>
    </source>
</evidence>
<dbReference type="Gene3D" id="1.20.1530.20">
    <property type="match status" value="1"/>
</dbReference>
<keyword evidence="2" id="KW-0813">Transport</keyword>
<comment type="subcellular location">
    <subcellularLocation>
        <location evidence="1">Membrane</location>
        <topology evidence="1">Multi-pass membrane protein</topology>
    </subcellularLocation>
</comment>
<feature type="transmembrane region" description="Helical" evidence="7">
    <location>
        <begin position="53"/>
        <end position="71"/>
    </location>
</feature>
<keyword evidence="5" id="KW-0406">Ion transport</keyword>
<proteinExistence type="predicted"/>
<evidence type="ECO:0000256" key="5">
    <source>
        <dbReference type="ARBA" id="ARBA00023065"/>
    </source>
</evidence>
<dbReference type="Proteomes" id="UP000029224">
    <property type="component" value="Unassembled WGS sequence"/>
</dbReference>
<feature type="domain" description="Cation/H+ exchanger transmembrane" evidence="8">
    <location>
        <begin position="13"/>
        <end position="78"/>
    </location>
</feature>
<dbReference type="PANTHER" id="PTHR46157:SF4">
    <property type="entry name" value="K(+) EFFLUX ANTIPORTER 3, CHLOROPLASTIC"/>
    <property type="match status" value="1"/>
</dbReference>